<reference evidence="2" key="1">
    <citation type="submission" date="2021-02" db="EMBL/GenBank/DDBJ databases">
        <title>Draft genome sequence of Microbispora sp. RL4-1S isolated from rice leaves in Thailand.</title>
        <authorList>
            <person name="Muangham S."/>
            <person name="Duangmal K."/>
        </authorList>
    </citation>
    <scope>NUCLEOTIDE SEQUENCE</scope>
    <source>
        <strain evidence="2">RL4-1S</strain>
    </source>
</reference>
<keyword evidence="3" id="KW-1185">Reference proteome</keyword>
<evidence type="ECO:0000256" key="1">
    <source>
        <dbReference type="SAM" id="Coils"/>
    </source>
</evidence>
<keyword evidence="1" id="KW-0175">Coiled coil</keyword>
<evidence type="ECO:0000313" key="2">
    <source>
        <dbReference type="EMBL" id="MBP2707220.1"/>
    </source>
</evidence>
<name>A0A940WTN4_9ACTN</name>
<dbReference type="RefSeq" id="WP_210158501.1">
    <property type="nucleotide sequence ID" value="NZ_JAFCNB010000018.1"/>
</dbReference>
<proteinExistence type="predicted"/>
<dbReference type="Proteomes" id="UP000674234">
    <property type="component" value="Unassembled WGS sequence"/>
</dbReference>
<accession>A0A940WTN4</accession>
<comment type="caution">
    <text evidence="2">The sequence shown here is derived from an EMBL/GenBank/DDBJ whole genome shotgun (WGS) entry which is preliminary data.</text>
</comment>
<organism evidence="2 3">
    <name type="scientific">Microbispora oryzae</name>
    <dbReference type="NCBI Taxonomy" id="2806554"/>
    <lineage>
        <taxon>Bacteria</taxon>
        <taxon>Bacillati</taxon>
        <taxon>Actinomycetota</taxon>
        <taxon>Actinomycetes</taxon>
        <taxon>Streptosporangiales</taxon>
        <taxon>Streptosporangiaceae</taxon>
        <taxon>Microbispora</taxon>
    </lineage>
</organism>
<sequence length="637" mass="70603">MNDEHRLRAQIARARALLVDGEPRKLSNSRLVASYPDRPVVSGTTVPALVTEWRSLDSGLLVPVHADSAGPAPIDLLLVYLTAKEILGFAPPPSLIAEELRRVSVYDVLFFVADILSSFRAPGAARSELDRHYASIWFEGELQHRVTNLLREPKRGLVVPQALLLLAKLALARSNDQGEREGDPGNIVLALLTITQYLGSGAEHPAQSVVGDTPGPLGREIIANQYFNSPPSEVHLMARFIRRWRQMPAEHRDDPQVIDLAQAYKDATGITLDDLMTVGLALWASAAGGRPHVPAGYFSILKWSSERLDRVLHLLGADLLTLRLGVKEEIDLYGEPGLQWAFSTFERWPVVRLADGSLLVLDPKLLINRIVGWLPLFDIKAGATSGKRSVTTKTAKQAEQCLRHLSEFYVLEVLQSVAEGSPAQRVYGDAELRAVFRKLKRRVADIVIDYGDAWVVIETTTTQLKRQSVVAQSEEAQVEDLDKLVGEAEQIHATIESLREDESRLTGAAHRPYRKFFPVLVLAEGFPVNPVTLTVLWERLRAKNLLQDPDIAPLEVLDTEELELVEALQEEGGPSLKQILEGKSKSNLSRASVRDYIIAILRRQPSRSRRLESLWLQAVGPVLDTVAEAERKAGAQP</sequence>
<feature type="coiled-coil region" evidence="1">
    <location>
        <begin position="471"/>
        <end position="501"/>
    </location>
</feature>
<dbReference type="AlphaFoldDB" id="A0A940WTN4"/>
<dbReference type="EMBL" id="JAFCNB010000018">
    <property type="protein sequence ID" value="MBP2707220.1"/>
    <property type="molecule type" value="Genomic_DNA"/>
</dbReference>
<evidence type="ECO:0000313" key="3">
    <source>
        <dbReference type="Proteomes" id="UP000674234"/>
    </source>
</evidence>
<protein>
    <submittedName>
        <fullName evidence="2">Uncharacterized protein</fullName>
    </submittedName>
</protein>
<gene>
    <name evidence="2" type="ORF">JOL79_25885</name>
</gene>